<dbReference type="EMBL" id="JABEPQ010000005">
    <property type="protein sequence ID" value="NNM47982.1"/>
    <property type="molecule type" value="Genomic_DNA"/>
</dbReference>
<dbReference type="AlphaFoldDB" id="A0A849HKZ8"/>
<protein>
    <submittedName>
        <fullName evidence="1">DUF839 domain-containing protein</fullName>
    </submittedName>
</protein>
<accession>A0A849HKZ8</accession>
<dbReference type="PROSITE" id="PS51318">
    <property type="entry name" value="TAT"/>
    <property type="match status" value="1"/>
</dbReference>
<reference evidence="1 2" key="1">
    <citation type="submission" date="2020-04" db="EMBL/GenBank/DDBJ databases">
        <title>Knoellia sp. isolate from air conditioner.</title>
        <authorList>
            <person name="Chea S."/>
            <person name="Kim D.-U."/>
        </authorList>
    </citation>
    <scope>NUCLEOTIDE SEQUENCE [LARGE SCALE GENOMIC DNA]</scope>
    <source>
        <strain evidence="1 2">DB2414S</strain>
    </source>
</reference>
<dbReference type="InterPro" id="IPR006311">
    <property type="entry name" value="TAT_signal"/>
</dbReference>
<proteinExistence type="predicted"/>
<dbReference type="Proteomes" id="UP000588586">
    <property type="component" value="Unassembled WGS sequence"/>
</dbReference>
<dbReference type="RefSeq" id="WP_171245096.1">
    <property type="nucleotide sequence ID" value="NZ_JABEPQ010000005.1"/>
</dbReference>
<gene>
    <name evidence="1" type="ORF">HJG52_18505</name>
</gene>
<name>A0A849HKZ8_9MICO</name>
<dbReference type="PANTHER" id="PTHR35399:SF4">
    <property type="entry name" value="MEMBRANE PROTEIN"/>
    <property type="match status" value="1"/>
</dbReference>
<dbReference type="Pfam" id="PF05787">
    <property type="entry name" value="PhoX"/>
    <property type="match status" value="2"/>
</dbReference>
<dbReference type="PANTHER" id="PTHR35399">
    <property type="entry name" value="SLR8030 PROTEIN"/>
    <property type="match status" value="1"/>
</dbReference>
<organism evidence="1 2">
    <name type="scientific">Knoellia koreensis</name>
    <dbReference type="NCBI Taxonomy" id="2730921"/>
    <lineage>
        <taxon>Bacteria</taxon>
        <taxon>Bacillati</taxon>
        <taxon>Actinomycetota</taxon>
        <taxon>Actinomycetes</taxon>
        <taxon>Micrococcales</taxon>
        <taxon>Intrasporangiaceae</taxon>
        <taxon>Knoellia</taxon>
    </lineage>
</organism>
<sequence>MAIERRTILKGGAAAAGAVALGGPFAGLVAGPAAAIGGAPFRGLRPIPDQRDGKVRLHLPEGFSYRSFHDTEQPVTLDDGTLLPGRHDGMGAFAGPGGLVTLIRNHEVNNPGPAFGPVGDHTYDPMARGGCTHVDVTNRGEVHAAYTAINGTMMNCSGGQMPWGAWVTCEETVNGPDVGPDFTGASNVPLTKPHGYVFEVPVDGRASGEPLTRAGRFAHEAVSFDPREGRLYLTEDNFAFPSGFYRYTPSTNPMESGHLANDGRLQMLAVKGQPNAHLEAHQPKGATYAVEWVDIDDPDPTYPYTPGQTAPTPNDTAIVHVGDQGRAKGAAGFSRLEGQVYKNGVVYFTSTQGGGPAMTGPDSSAGYGRGFGQVWAYDTRSEKLRLVYESPGKQTFDFPDNITVSRRGTLVVCEDNNQDNYVRGLNRGGQLWDIALNRVQSSRTGQPRYDDEFAGSTFSPDGSTLFVNIQASAGLTFAIWGKWERMGV</sequence>
<evidence type="ECO:0000313" key="1">
    <source>
        <dbReference type="EMBL" id="NNM47982.1"/>
    </source>
</evidence>
<keyword evidence="2" id="KW-1185">Reference proteome</keyword>
<dbReference type="SUPFAM" id="SSF63829">
    <property type="entry name" value="Calcium-dependent phosphotriesterase"/>
    <property type="match status" value="1"/>
</dbReference>
<evidence type="ECO:0000313" key="2">
    <source>
        <dbReference type="Proteomes" id="UP000588586"/>
    </source>
</evidence>
<dbReference type="InterPro" id="IPR008557">
    <property type="entry name" value="PhoX"/>
</dbReference>
<comment type="caution">
    <text evidence="1">The sequence shown here is derived from an EMBL/GenBank/DDBJ whole genome shotgun (WGS) entry which is preliminary data.</text>
</comment>